<evidence type="ECO:0000313" key="1">
    <source>
        <dbReference type="EMBL" id="GGV02719.1"/>
    </source>
</evidence>
<accession>A0ABQ2VPC7</accession>
<dbReference type="EMBL" id="BMRP01000079">
    <property type="protein sequence ID" value="GGV02719.1"/>
    <property type="molecule type" value="Genomic_DNA"/>
</dbReference>
<sequence length="117" mass="12662">MKYTLRVKTADSAGLIAAIEADAGASDSGQAQVSADGIGLQLDPMRTSGVDLVTLLLTIPVGVTVEVAADRIKKYLGEKDEDHRIRKETIGWQEETVDADGNVKTNWGEYRIELDES</sequence>
<keyword evidence="2" id="KW-1185">Reference proteome</keyword>
<evidence type="ECO:0000313" key="2">
    <source>
        <dbReference type="Proteomes" id="UP000654471"/>
    </source>
</evidence>
<reference evidence="2" key="1">
    <citation type="journal article" date="2019" name="Int. J. Syst. Evol. Microbiol.">
        <title>The Global Catalogue of Microorganisms (GCM) 10K type strain sequencing project: providing services to taxonomists for standard genome sequencing and annotation.</title>
        <authorList>
            <consortium name="The Broad Institute Genomics Platform"/>
            <consortium name="The Broad Institute Genome Sequencing Center for Infectious Disease"/>
            <person name="Wu L."/>
            <person name="Ma J."/>
        </authorList>
    </citation>
    <scope>NUCLEOTIDE SEQUENCE [LARGE SCALE GENOMIC DNA]</scope>
    <source>
        <strain evidence="2">JCM 3399</strain>
    </source>
</reference>
<comment type="caution">
    <text evidence="1">The sequence shown here is derived from an EMBL/GenBank/DDBJ whole genome shotgun (WGS) entry which is preliminary data.</text>
</comment>
<dbReference type="Proteomes" id="UP000654471">
    <property type="component" value="Unassembled WGS sequence"/>
</dbReference>
<dbReference type="RefSeq" id="WP_189308517.1">
    <property type="nucleotide sequence ID" value="NZ_BMRP01000079.1"/>
</dbReference>
<gene>
    <name evidence="1" type="ORF">GCM10010211_82540</name>
</gene>
<name>A0ABQ2VPC7_9ACTN</name>
<organism evidence="1 2">
    <name type="scientific">Streptomyces albospinus</name>
    <dbReference type="NCBI Taxonomy" id="285515"/>
    <lineage>
        <taxon>Bacteria</taxon>
        <taxon>Bacillati</taxon>
        <taxon>Actinomycetota</taxon>
        <taxon>Actinomycetes</taxon>
        <taxon>Kitasatosporales</taxon>
        <taxon>Streptomycetaceae</taxon>
        <taxon>Streptomyces</taxon>
    </lineage>
</organism>
<proteinExistence type="predicted"/>
<protein>
    <submittedName>
        <fullName evidence="1">Uncharacterized protein</fullName>
    </submittedName>
</protein>